<feature type="transmembrane region" description="Helical" evidence="9">
    <location>
        <begin position="165"/>
        <end position="185"/>
    </location>
</feature>
<dbReference type="Proteomes" id="UP000253908">
    <property type="component" value="Chromosome"/>
</dbReference>
<dbReference type="InterPro" id="IPR017871">
    <property type="entry name" value="ABC_transporter-like_CS"/>
</dbReference>
<dbReference type="InterPro" id="IPR011527">
    <property type="entry name" value="ABC1_TM_dom"/>
</dbReference>
<keyword evidence="6 12" id="KW-0067">ATP-binding</keyword>
<dbReference type="EMBL" id="CP024848">
    <property type="protein sequence ID" value="AXI08811.1"/>
    <property type="molecule type" value="Genomic_DNA"/>
</dbReference>
<evidence type="ECO:0000256" key="7">
    <source>
        <dbReference type="ARBA" id="ARBA00022989"/>
    </source>
</evidence>
<dbReference type="KEGG" id="ocn:CUC15_07715"/>
<dbReference type="PANTHER" id="PTHR43394">
    <property type="entry name" value="ATP-DEPENDENT PERMEASE MDL1, MITOCHONDRIAL"/>
    <property type="match status" value="1"/>
</dbReference>
<evidence type="ECO:0000256" key="1">
    <source>
        <dbReference type="ARBA" id="ARBA00004651"/>
    </source>
</evidence>
<dbReference type="PROSITE" id="PS00211">
    <property type="entry name" value="ABC_TRANSPORTER_1"/>
    <property type="match status" value="1"/>
</dbReference>
<keyword evidence="5" id="KW-0547">Nucleotide-binding</keyword>
<keyword evidence="4 9" id="KW-0812">Transmembrane</keyword>
<evidence type="ECO:0000259" key="10">
    <source>
        <dbReference type="PROSITE" id="PS50893"/>
    </source>
</evidence>
<dbReference type="CDD" id="cd03254">
    <property type="entry name" value="ABCC_Glucan_exporter_like"/>
    <property type="match status" value="1"/>
</dbReference>
<evidence type="ECO:0000256" key="5">
    <source>
        <dbReference type="ARBA" id="ARBA00022741"/>
    </source>
</evidence>
<evidence type="ECO:0000313" key="13">
    <source>
        <dbReference type="Proteomes" id="UP000253908"/>
    </source>
</evidence>
<dbReference type="Pfam" id="PF00005">
    <property type="entry name" value="ABC_tran"/>
    <property type="match status" value="1"/>
</dbReference>
<dbReference type="PROSITE" id="PS50929">
    <property type="entry name" value="ABC_TM1F"/>
    <property type="match status" value="1"/>
</dbReference>
<evidence type="ECO:0000256" key="9">
    <source>
        <dbReference type="SAM" id="Phobius"/>
    </source>
</evidence>
<dbReference type="InterPro" id="IPR003439">
    <property type="entry name" value="ABC_transporter-like_ATP-bd"/>
</dbReference>
<keyword evidence="2" id="KW-0813">Transport</keyword>
<dbReference type="Pfam" id="PF00664">
    <property type="entry name" value="ABC_membrane"/>
    <property type="match status" value="1"/>
</dbReference>
<feature type="transmembrane region" description="Helical" evidence="9">
    <location>
        <begin position="282"/>
        <end position="311"/>
    </location>
</feature>
<organism evidence="12 13">
    <name type="scientific">Oceanobacillus zhaokaii</name>
    <dbReference type="NCBI Taxonomy" id="2052660"/>
    <lineage>
        <taxon>Bacteria</taxon>
        <taxon>Bacillati</taxon>
        <taxon>Bacillota</taxon>
        <taxon>Bacilli</taxon>
        <taxon>Bacillales</taxon>
        <taxon>Bacillaceae</taxon>
        <taxon>Oceanobacillus</taxon>
    </lineage>
</organism>
<gene>
    <name evidence="12" type="ORF">CUC15_07715</name>
</gene>
<evidence type="ECO:0000259" key="11">
    <source>
        <dbReference type="PROSITE" id="PS50929"/>
    </source>
</evidence>
<evidence type="ECO:0000256" key="3">
    <source>
        <dbReference type="ARBA" id="ARBA00022475"/>
    </source>
</evidence>
<evidence type="ECO:0000256" key="2">
    <source>
        <dbReference type="ARBA" id="ARBA00022448"/>
    </source>
</evidence>
<dbReference type="AlphaFoldDB" id="A0A345PFN1"/>
<evidence type="ECO:0000256" key="8">
    <source>
        <dbReference type="ARBA" id="ARBA00023136"/>
    </source>
</evidence>
<evidence type="ECO:0000256" key="4">
    <source>
        <dbReference type="ARBA" id="ARBA00022692"/>
    </source>
</evidence>
<name>A0A345PFN1_9BACI</name>
<dbReference type="PANTHER" id="PTHR43394:SF1">
    <property type="entry name" value="ATP-BINDING CASSETTE SUB-FAMILY B MEMBER 10, MITOCHONDRIAL"/>
    <property type="match status" value="1"/>
</dbReference>
<dbReference type="FunFam" id="1.20.1560.10:FF:000011">
    <property type="entry name" value="Multidrug ABC transporter ATP-binding protein"/>
    <property type="match status" value="1"/>
</dbReference>
<dbReference type="CDD" id="cd18547">
    <property type="entry name" value="ABC_6TM_Tm288_like"/>
    <property type="match status" value="1"/>
</dbReference>
<dbReference type="InterPro" id="IPR027417">
    <property type="entry name" value="P-loop_NTPase"/>
</dbReference>
<dbReference type="SUPFAM" id="SSF90123">
    <property type="entry name" value="ABC transporter transmembrane region"/>
    <property type="match status" value="1"/>
</dbReference>
<dbReference type="InterPro" id="IPR039421">
    <property type="entry name" value="Type_1_exporter"/>
</dbReference>
<evidence type="ECO:0000256" key="6">
    <source>
        <dbReference type="ARBA" id="ARBA00022840"/>
    </source>
</evidence>
<keyword evidence="8 9" id="KW-0472">Membrane</keyword>
<dbReference type="PROSITE" id="PS50893">
    <property type="entry name" value="ABC_TRANSPORTER_2"/>
    <property type="match status" value="1"/>
</dbReference>
<sequence>MSNNELKAPFQYKKIPIDQHSIKDKKKAKNTTETLMRIWSYLAREKGKLSLVILMVTISAVLSLLGPYLVGTAIDEFIVTQELSGFGMLLISLLFIYLFQSLSLFLQNYWMIGIAQNTVYDLRKDLFKQFHRLPISYFDKRQHGNLMSRLTNDIDNVNNVLNSSVIQIFSSVLTLVGTLVVMLLLSPILTLVTMIIIPLMYIATRWITKRTGPLYKMQQNDLGEINGYIEEVLSGQHVVQAYSQEKRVIHQFEQKNNQLKQTGFWAQNIAGFIPKVMNTLNFLSFGLIALVGGILSINTSLVTVGIIVIFIEYSRQFTRPLNELSNQFNLLLSAVAGAERVFNVMDETLEEEDEQDALKITSTVGHIIFDNVSFAYEATPILKNISFEAKPGEKIAFVGHTGAGKTTIINLISRFYNYDDGSITLGGNELIKIKRTSLRKHMAFVLQDSFLFQGTIRENIRYGRLDATDSDVEQAAMDANAHEFIKQLPNGYETILDQEGSGISQGQKQLLTIARALIAKPSILILDEATSNIDTITEIKIQDALHRLMSGRTSFVIAHRLNTIQDADQIIMLEHGKIVEKGNHEKLIKQKGHYYQLYKGQLIEEANETLE</sequence>
<feature type="domain" description="ABC transmembrane type-1" evidence="11">
    <location>
        <begin position="51"/>
        <end position="333"/>
    </location>
</feature>
<comment type="subcellular location">
    <subcellularLocation>
        <location evidence="1">Cell membrane</location>
        <topology evidence="1">Multi-pass membrane protein</topology>
    </subcellularLocation>
</comment>
<proteinExistence type="predicted"/>
<dbReference type="GO" id="GO:0016887">
    <property type="term" value="F:ATP hydrolysis activity"/>
    <property type="evidence" value="ECO:0007669"/>
    <property type="project" value="InterPro"/>
</dbReference>
<dbReference type="GO" id="GO:0005524">
    <property type="term" value="F:ATP binding"/>
    <property type="evidence" value="ECO:0007669"/>
    <property type="project" value="UniProtKB-KW"/>
</dbReference>
<dbReference type="RefSeq" id="WP_114916108.1">
    <property type="nucleotide sequence ID" value="NZ_CP024848.1"/>
</dbReference>
<dbReference type="GO" id="GO:0015421">
    <property type="term" value="F:ABC-type oligopeptide transporter activity"/>
    <property type="evidence" value="ECO:0007669"/>
    <property type="project" value="TreeGrafter"/>
</dbReference>
<keyword evidence="7 9" id="KW-1133">Transmembrane helix</keyword>
<dbReference type="SUPFAM" id="SSF52540">
    <property type="entry name" value="P-loop containing nucleoside triphosphate hydrolases"/>
    <property type="match status" value="1"/>
</dbReference>
<dbReference type="SMART" id="SM00382">
    <property type="entry name" value="AAA"/>
    <property type="match status" value="1"/>
</dbReference>
<evidence type="ECO:0000313" key="12">
    <source>
        <dbReference type="EMBL" id="AXI08811.1"/>
    </source>
</evidence>
<dbReference type="FunFam" id="3.40.50.300:FF:000287">
    <property type="entry name" value="Multidrug ABC transporter ATP-binding protein"/>
    <property type="match status" value="1"/>
</dbReference>
<reference evidence="13" key="1">
    <citation type="submission" date="2017-11" db="EMBL/GenBank/DDBJ databases">
        <authorList>
            <person name="Zhu W."/>
        </authorList>
    </citation>
    <scope>NUCLEOTIDE SEQUENCE [LARGE SCALE GENOMIC DNA]</scope>
    <source>
        <strain evidence="13">160</strain>
    </source>
</reference>
<feature type="domain" description="ABC transporter" evidence="10">
    <location>
        <begin position="367"/>
        <end position="600"/>
    </location>
</feature>
<dbReference type="InterPro" id="IPR003593">
    <property type="entry name" value="AAA+_ATPase"/>
</dbReference>
<feature type="transmembrane region" description="Helical" evidence="9">
    <location>
        <begin position="49"/>
        <end position="71"/>
    </location>
</feature>
<protein>
    <submittedName>
        <fullName evidence="12">Multidrug ABC transporter ATP-binding protein</fullName>
    </submittedName>
</protein>
<dbReference type="OrthoDB" id="9770415at2"/>
<keyword evidence="3" id="KW-1003">Cell membrane</keyword>
<feature type="transmembrane region" description="Helical" evidence="9">
    <location>
        <begin position="191"/>
        <end position="208"/>
    </location>
</feature>
<dbReference type="Gene3D" id="1.20.1560.10">
    <property type="entry name" value="ABC transporter type 1, transmembrane domain"/>
    <property type="match status" value="1"/>
</dbReference>
<keyword evidence="13" id="KW-1185">Reference proteome</keyword>
<accession>A0A345PFN1</accession>
<feature type="transmembrane region" description="Helical" evidence="9">
    <location>
        <begin position="83"/>
        <end position="106"/>
    </location>
</feature>
<dbReference type="Gene3D" id="3.40.50.300">
    <property type="entry name" value="P-loop containing nucleotide triphosphate hydrolases"/>
    <property type="match status" value="1"/>
</dbReference>
<dbReference type="GO" id="GO:0005886">
    <property type="term" value="C:plasma membrane"/>
    <property type="evidence" value="ECO:0007669"/>
    <property type="project" value="UniProtKB-SubCell"/>
</dbReference>
<dbReference type="InterPro" id="IPR036640">
    <property type="entry name" value="ABC1_TM_sf"/>
</dbReference>